<dbReference type="Proteomes" id="UP000545386">
    <property type="component" value="Unassembled WGS sequence"/>
</dbReference>
<feature type="transmembrane region" description="Helical" evidence="1">
    <location>
        <begin position="72"/>
        <end position="93"/>
    </location>
</feature>
<dbReference type="InterPro" id="IPR009937">
    <property type="entry name" value="Phage_holin_3_6"/>
</dbReference>
<reference evidence="2 3" key="1">
    <citation type="submission" date="2020-08" db="EMBL/GenBank/DDBJ databases">
        <title>Paraeoetvoesia sp. YC-7-48 draft genome sequence.</title>
        <authorList>
            <person name="Yao L."/>
        </authorList>
    </citation>
    <scope>NUCLEOTIDE SEQUENCE [LARGE SCALE GENOMIC DNA]</scope>
    <source>
        <strain evidence="3">YC-7-48</strain>
    </source>
</reference>
<feature type="transmembrane region" description="Helical" evidence="1">
    <location>
        <begin position="39"/>
        <end position="66"/>
    </location>
</feature>
<evidence type="ECO:0000256" key="1">
    <source>
        <dbReference type="SAM" id="Phobius"/>
    </source>
</evidence>
<evidence type="ECO:0000313" key="3">
    <source>
        <dbReference type="Proteomes" id="UP000545386"/>
    </source>
</evidence>
<name>A0A842HN16_9BURK</name>
<organism evidence="2 3">
    <name type="scientific">Pusillimonas minor</name>
    <dbReference type="NCBI Taxonomy" id="2697024"/>
    <lineage>
        <taxon>Bacteria</taxon>
        <taxon>Pseudomonadati</taxon>
        <taxon>Pseudomonadota</taxon>
        <taxon>Betaproteobacteria</taxon>
        <taxon>Burkholderiales</taxon>
        <taxon>Alcaligenaceae</taxon>
        <taxon>Pusillimonas</taxon>
    </lineage>
</organism>
<comment type="caution">
    <text evidence="2">The sequence shown here is derived from an EMBL/GenBank/DDBJ whole genome shotgun (WGS) entry which is preliminary data.</text>
</comment>
<keyword evidence="1" id="KW-0812">Transmembrane</keyword>
<keyword evidence="1" id="KW-1133">Transmembrane helix</keyword>
<protein>
    <submittedName>
        <fullName evidence="2">Phage holin family protein</fullName>
    </submittedName>
</protein>
<gene>
    <name evidence="2" type="ORF">GTU67_07250</name>
</gene>
<proteinExistence type="predicted"/>
<dbReference type="EMBL" id="JACJUU010000004">
    <property type="protein sequence ID" value="MBC2769707.1"/>
    <property type="molecule type" value="Genomic_DNA"/>
</dbReference>
<dbReference type="AlphaFoldDB" id="A0A842HN16"/>
<dbReference type="Pfam" id="PF07332">
    <property type="entry name" value="Phage_holin_3_6"/>
    <property type="match status" value="1"/>
</dbReference>
<keyword evidence="3" id="KW-1185">Reference proteome</keyword>
<accession>A0A842HN16</accession>
<keyword evidence="1" id="KW-0472">Membrane</keyword>
<dbReference type="RefSeq" id="WP_185779428.1">
    <property type="nucleotide sequence ID" value="NZ_JACJUU010000004.1"/>
</dbReference>
<evidence type="ECO:0000313" key="2">
    <source>
        <dbReference type="EMBL" id="MBC2769707.1"/>
    </source>
</evidence>
<sequence length="141" mass="15358">MALRQSVSDLSVTFLSAVRTRLELFSLEAAEQRARLVSLLAMAFGALVCLTLALFVFTLLVALYFWPTDYRYMALGVLALLYAIAGGGLFWAVRHALVNGPPPFSATLDELRRDADLLARVREPARASADSSAPDRLQGGL</sequence>